<dbReference type="AlphaFoldDB" id="A0A6A0AKJ2"/>
<accession>A0A6A0AKJ2</accession>
<feature type="compositionally biased region" description="Low complexity" evidence="1">
    <location>
        <begin position="8"/>
        <end position="25"/>
    </location>
</feature>
<reference evidence="3 4" key="1">
    <citation type="submission" date="2020-02" db="EMBL/GenBank/DDBJ databases">
        <title>Draft genome sequence of Haematococcus lacustris strain NIES-144.</title>
        <authorList>
            <person name="Morimoto D."/>
            <person name="Nakagawa S."/>
            <person name="Yoshida T."/>
            <person name="Sawayama S."/>
        </authorList>
    </citation>
    <scope>NUCLEOTIDE SEQUENCE [LARGE SCALE GENOMIC DNA]</scope>
    <source>
        <strain evidence="3 4">NIES-144</strain>
    </source>
</reference>
<dbReference type="Proteomes" id="UP000485058">
    <property type="component" value="Unassembled WGS sequence"/>
</dbReference>
<organism evidence="3 4">
    <name type="scientific">Haematococcus lacustris</name>
    <name type="common">Green alga</name>
    <name type="synonym">Haematococcus pluvialis</name>
    <dbReference type="NCBI Taxonomy" id="44745"/>
    <lineage>
        <taxon>Eukaryota</taxon>
        <taxon>Viridiplantae</taxon>
        <taxon>Chlorophyta</taxon>
        <taxon>core chlorophytes</taxon>
        <taxon>Chlorophyceae</taxon>
        <taxon>CS clade</taxon>
        <taxon>Chlamydomonadales</taxon>
        <taxon>Haematococcaceae</taxon>
        <taxon>Haematococcus</taxon>
    </lineage>
</organism>
<evidence type="ECO:0000313" key="3">
    <source>
        <dbReference type="EMBL" id="GFH33440.1"/>
    </source>
</evidence>
<dbReference type="Pfam" id="PF08609">
    <property type="entry name" value="Fes1"/>
    <property type="match status" value="1"/>
</dbReference>
<sequence>HSDPQHLAAQAEAAKQQVQQPSLQQRQERVKELVDLMSHQPGEAQLLKASIALLTAPGSSQEEQLNALAAIQLLVEPIDNAN</sequence>
<comment type="caution">
    <text evidence="3">The sequence shown here is derived from an EMBL/GenBank/DDBJ whole genome shotgun (WGS) entry which is preliminary data.</text>
</comment>
<gene>
    <name evidence="3" type="ORF">HaLaN_32814</name>
</gene>
<evidence type="ECO:0000259" key="2">
    <source>
        <dbReference type="Pfam" id="PF08609"/>
    </source>
</evidence>
<proteinExistence type="predicted"/>
<evidence type="ECO:0000313" key="4">
    <source>
        <dbReference type="Proteomes" id="UP000485058"/>
    </source>
</evidence>
<feature type="non-terminal residue" evidence="3">
    <location>
        <position position="82"/>
    </location>
</feature>
<dbReference type="InterPro" id="IPR013918">
    <property type="entry name" value="Nucleotide_exch_fac_Fes1"/>
</dbReference>
<keyword evidence="4" id="KW-1185">Reference proteome</keyword>
<name>A0A6A0AKJ2_HAELA</name>
<feature type="non-terminal residue" evidence="3">
    <location>
        <position position="1"/>
    </location>
</feature>
<evidence type="ECO:0000256" key="1">
    <source>
        <dbReference type="SAM" id="MobiDB-lite"/>
    </source>
</evidence>
<dbReference type="EMBL" id="BLLF01008590">
    <property type="protein sequence ID" value="GFH33440.1"/>
    <property type="molecule type" value="Genomic_DNA"/>
</dbReference>
<protein>
    <submittedName>
        <fullName evidence="3">Fes1 domain-containing protein</fullName>
    </submittedName>
</protein>
<feature type="domain" description="Nucleotide exchange factor Fes1" evidence="2">
    <location>
        <begin position="10"/>
        <end position="82"/>
    </location>
</feature>
<feature type="region of interest" description="Disordered" evidence="1">
    <location>
        <begin position="1"/>
        <end position="26"/>
    </location>
</feature>